<evidence type="ECO:0008006" key="3">
    <source>
        <dbReference type="Google" id="ProtNLM"/>
    </source>
</evidence>
<keyword evidence="2" id="KW-1185">Reference proteome</keyword>
<protein>
    <recommendedName>
        <fullName evidence="3">6-bladed beta-propeller</fullName>
    </recommendedName>
</protein>
<dbReference type="RefSeq" id="WP_009184238.1">
    <property type="nucleotide sequence ID" value="NZ_AMGM01000012.1"/>
</dbReference>
<dbReference type="EMBL" id="AMGM01000012">
    <property type="protein sequence ID" value="EKB50191.1"/>
    <property type="molecule type" value="Genomic_DNA"/>
</dbReference>
<dbReference type="OrthoDB" id="833452at2"/>
<evidence type="ECO:0000313" key="1">
    <source>
        <dbReference type="EMBL" id="EKB50191.1"/>
    </source>
</evidence>
<reference evidence="1 2" key="1">
    <citation type="journal article" date="2012" name="J. Bacteriol.">
        <title>Draft Genome Sequence of Cecembia lonarensis Strain LW9T, Isolated from Lonar Lake, a Haloalkaline Lake in India.</title>
        <authorList>
            <person name="Shivaji S."/>
            <person name="Ara S."/>
            <person name="Singh A."/>
            <person name="Pinnaka A.K."/>
        </authorList>
    </citation>
    <scope>NUCLEOTIDE SEQUENCE [LARGE SCALE GENOMIC DNA]</scope>
    <source>
        <strain evidence="1 2">LW9</strain>
    </source>
</reference>
<name>K1L623_CECL9</name>
<dbReference type="AlphaFoldDB" id="K1L623"/>
<comment type="caution">
    <text evidence="1">The sequence shown here is derived from an EMBL/GenBank/DDBJ whole genome shotgun (WGS) entry which is preliminary data.</text>
</comment>
<dbReference type="Proteomes" id="UP000004478">
    <property type="component" value="Unassembled WGS sequence"/>
</dbReference>
<proteinExistence type="predicted"/>
<accession>K1L623</accession>
<evidence type="ECO:0000313" key="2">
    <source>
        <dbReference type="Proteomes" id="UP000004478"/>
    </source>
</evidence>
<organism evidence="1 2">
    <name type="scientific">Cecembia lonarensis (strain CCUG 58316 / KCTC 22772 / LW9)</name>
    <dbReference type="NCBI Taxonomy" id="1225176"/>
    <lineage>
        <taxon>Bacteria</taxon>
        <taxon>Pseudomonadati</taxon>
        <taxon>Bacteroidota</taxon>
        <taxon>Cytophagia</taxon>
        <taxon>Cytophagales</taxon>
        <taxon>Cyclobacteriaceae</taxon>
        <taxon>Cecembia</taxon>
    </lineage>
</organism>
<sequence length="342" mass="40571">MKSAKHYLRCICLFCHLIFQSSCENQKESFHDIEQTIKIEKIRNPNELLMSFHQDAFFILHNFRTQLDIYRENKLDSAIQLVEMKQTYAGFEIKGQYVSKLNYFDLETLAILKISPNEFHFIDTENPYNVKVLTIDTPSTEFISDFTKFDKNHLIIGTFEFEKLNQFKIHLYNIKNQSSKLLFEETLAHPVAEYIKVFVKDNKIHLLNPFHQMLLTIDKKGKLLSKRKFSVPVEFNYNFTENKWYATMEEFNKAEVDIQEYTRVMDFTLYNDQLLLIVTQHSDRKTLSRHLIKCALDDTPTAALMDIQHMPIHFGPNDHLFNYFEKDSLQYIEITPLSSVFK</sequence>
<gene>
    <name evidence="1" type="ORF">B879_01196</name>
</gene>